<dbReference type="AlphaFoldDB" id="A0AAV1YRW6"/>
<keyword evidence="1" id="KW-0812">Transmembrane</keyword>
<evidence type="ECO:0000256" key="1">
    <source>
        <dbReference type="SAM" id="Phobius"/>
    </source>
</evidence>
<keyword evidence="3" id="KW-1185">Reference proteome</keyword>
<gene>
    <name evidence="2" type="ORF">LARSCL_LOCUS547</name>
</gene>
<accession>A0AAV1YRW6</accession>
<proteinExistence type="predicted"/>
<organism evidence="2 3">
    <name type="scientific">Larinioides sclopetarius</name>
    <dbReference type="NCBI Taxonomy" id="280406"/>
    <lineage>
        <taxon>Eukaryota</taxon>
        <taxon>Metazoa</taxon>
        <taxon>Ecdysozoa</taxon>
        <taxon>Arthropoda</taxon>
        <taxon>Chelicerata</taxon>
        <taxon>Arachnida</taxon>
        <taxon>Araneae</taxon>
        <taxon>Araneomorphae</taxon>
        <taxon>Entelegynae</taxon>
        <taxon>Araneoidea</taxon>
        <taxon>Araneidae</taxon>
        <taxon>Larinioides</taxon>
    </lineage>
</organism>
<dbReference type="Proteomes" id="UP001497382">
    <property type="component" value="Unassembled WGS sequence"/>
</dbReference>
<reference evidence="2 3" key="1">
    <citation type="submission" date="2024-04" db="EMBL/GenBank/DDBJ databases">
        <authorList>
            <person name="Rising A."/>
            <person name="Reimegard J."/>
            <person name="Sonavane S."/>
            <person name="Akerstrom W."/>
            <person name="Nylinder S."/>
            <person name="Hedman E."/>
            <person name="Kallberg Y."/>
        </authorList>
    </citation>
    <scope>NUCLEOTIDE SEQUENCE [LARGE SCALE GENOMIC DNA]</scope>
</reference>
<protein>
    <submittedName>
        <fullName evidence="2">Uncharacterized protein</fullName>
    </submittedName>
</protein>
<keyword evidence="1" id="KW-1133">Transmembrane helix</keyword>
<name>A0AAV1YRW6_9ARAC</name>
<sequence length="197" mass="22271">MRLRLLVNPLSPGDNNFGEAMKNETEVPEAPEALCLCSGQGSIQAKIRPGVWIPGIRSLHVYEETWKIAANPVVCSKDVLQSVTKLRRRSLRGNVFTIGYVEEKAECSRVEILVFTRCRNVYVIQLRFVNEESAGCIGHVRAFSSGIFPSWFPLNFIFSSILFFVPFYDMGQNAKWINILKGQMTIPIEVIKNGRKC</sequence>
<dbReference type="EMBL" id="CAXIEN010000003">
    <property type="protein sequence ID" value="CAL1261677.1"/>
    <property type="molecule type" value="Genomic_DNA"/>
</dbReference>
<keyword evidence="1" id="KW-0472">Membrane</keyword>
<evidence type="ECO:0000313" key="3">
    <source>
        <dbReference type="Proteomes" id="UP001497382"/>
    </source>
</evidence>
<comment type="caution">
    <text evidence="2">The sequence shown here is derived from an EMBL/GenBank/DDBJ whole genome shotgun (WGS) entry which is preliminary data.</text>
</comment>
<evidence type="ECO:0000313" key="2">
    <source>
        <dbReference type="EMBL" id="CAL1261677.1"/>
    </source>
</evidence>
<feature type="transmembrane region" description="Helical" evidence="1">
    <location>
        <begin position="151"/>
        <end position="168"/>
    </location>
</feature>